<evidence type="ECO:0000313" key="2">
    <source>
        <dbReference type="Proteomes" id="UP000192477"/>
    </source>
</evidence>
<organism evidence="1 2">
    <name type="scientific">Enterococcus villorum</name>
    <dbReference type="NCBI Taxonomy" id="112904"/>
    <lineage>
        <taxon>Bacteria</taxon>
        <taxon>Bacillati</taxon>
        <taxon>Bacillota</taxon>
        <taxon>Bacilli</taxon>
        <taxon>Lactobacillales</taxon>
        <taxon>Enterococcaceae</taxon>
        <taxon>Enterococcus</taxon>
    </lineage>
</organism>
<dbReference type="Proteomes" id="UP000192477">
    <property type="component" value="Unassembled WGS sequence"/>
</dbReference>
<sequence length="75" mass="8409">MITKISGIGAFPGNKIFIKNSEERLIGSSVVTLNCTFEIDIFDIISNSLLYITEIDKNNNLINRICINFPSNEDL</sequence>
<proteinExistence type="predicted"/>
<accession>A0A1V8YAG8</accession>
<dbReference type="RefSeq" id="WP_081184292.1">
    <property type="nucleotide sequence ID" value="NZ_MJEA01000010.1"/>
</dbReference>
<protein>
    <submittedName>
        <fullName evidence="1">Uncharacterized protein</fullName>
    </submittedName>
</protein>
<dbReference type="AlphaFoldDB" id="A0A1V8YAG8"/>
<gene>
    <name evidence="1" type="ORF">BH747_09960</name>
</gene>
<evidence type="ECO:0000313" key="1">
    <source>
        <dbReference type="EMBL" id="OQO69585.1"/>
    </source>
</evidence>
<name>A0A1V8YAG8_9ENTE</name>
<reference evidence="1 2" key="1">
    <citation type="journal article" date="2017" name="BMC Microbiol.">
        <title>Comparative genomics of Enterococcus spp. isolated from bovine feces.</title>
        <authorList>
            <person name="Beukers A.G."/>
            <person name="Zaheer R."/>
            <person name="Goji N."/>
            <person name="Amoako K.K."/>
            <person name="Chaves A.V."/>
            <person name="Ward M.P."/>
            <person name="McAllister T.A."/>
        </authorList>
    </citation>
    <scope>NUCLEOTIDE SEQUENCE [LARGE SCALE GENOMIC DNA]</scope>
    <source>
        <strain evidence="1 2">F1129D 143</strain>
    </source>
</reference>
<comment type="caution">
    <text evidence="1">The sequence shown here is derived from an EMBL/GenBank/DDBJ whole genome shotgun (WGS) entry which is preliminary data.</text>
</comment>
<dbReference type="EMBL" id="MJEA01000010">
    <property type="protein sequence ID" value="OQO69585.1"/>
    <property type="molecule type" value="Genomic_DNA"/>
</dbReference>